<dbReference type="NCBIfam" id="TIGR01494">
    <property type="entry name" value="ATPase_P-type"/>
    <property type="match status" value="2"/>
</dbReference>
<feature type="transmembrane region" description="Helical" evidence="13">
    <location>
        <begin position="253"/>
        <end position="272"/>
    </location>
</feature>
<dbReference type="Gene3D" id="3.40.1110.10">
    <property type="entry name" value="Calcium-transporting ATPase, cytoplasmic domain N"/>
    <property type="match status" value="1"/>
</dbReference>
<reference evidence="15 16" key="1">
    <citation type="submission" date="2015-07" db="EMBL/GenBank/DDBJ databases">
        <title>The draft genome sequence of Leadbetterella sp. JN14-9.</title>
        <authorList>
            <person name="Liu Y."/>
            <person name="Du J."/>
            <person name="Shao Z."/>
        </authorList>
    </citation>
    <scope>NUCLEOTIDE SEQUENCE [LARGE SCALE GENOMIC DNA]</scope>
    <source>
        <strain evidence="15 16">JN14-9</strain>
    </source>
</reference>
<feature type="transmembrane region" description="Helical" evidence="13">
    <location>
        <begin position="214"/>
        <end position="232"/>
    </location>
</feature>
<dbReference type="Proteomes" id="UP000050454">
    <property type="component" value="Unassembled WGS sequence"/>
</dbReference>
<dbReference type="Pfam" id="PF12156">
    <property type="entry name" value="ATPase-cat_bd"/>
    <property type="match status" value="1"/>
</dbReference>
<dbReference type="RefSeq" id="WP_055143105.1">
    <property type="nucleotide sequence ID" value="NZ_JXSZ01000005.1"/>
</dbReference>
<dbReference type="PROSITE" id="PS00154">
    <property type="entry name" value="ATPASE_E1_E2"/>
    <property type="match status" value="1"/>
</dbReference>
<dbReference type="Gene3D" id="2.70.150.10">
    <property type="entry name" value="Calcium-transporting ATPase, cytoplasmic transduction domain A"/>
    <property type="match status" value="1"/>
</dbReference>
<dbReference type="EMBL" id="LGTQ01000005">
    <property type="protein sequence ID" value="KPM49170.1"/>
    <property type="molecule type" value="Genomic_DNA"/>
</dbReference>
<dbReference type="GO" id="GO:0005524">
    <property type="term" value="F:ATP binding"/>
    <property type="evidence" value="ECO:0007669"/>
    <property type="project" value="InterPro"/>
</dbReference>
<evidence type="ECO:0000256" key="9">
    <source>
        <dbReference type="ARBA" id="ARBA00022967"/>
    </source>
</evidence>
<dbReference type="PANTHER" id="PTHR43520:SF5">
    <property type="entry name" value="CATION-TRANSPORTING P-TYPE ATPASE-RELATED"/>
    <property type="match status" value="1"/>
</dbReference>
<keyword evidence="5" id="KW-0597">Phosphoprotein</keyword>
<keyword evidence="4" id="KW-1003">Cell membrane</keyword>
<dbReference type="InterPro" id="IPR059000">
    <property type="entry name" value="ATPase_P-type_domA"/>
</dbReference>
<dbReference type="Gene3D" id="3.40.50.1000">
    <property type="entry name" value="HAD superfamily/HAD-like"/>
    <property type="match status" value="1"/>
</dbReference>
<dbReference type="OrthoDB" id="909834at2"/>
<dbReference type="Pfam" id="PF00122">
    <property type="entry name" value="E1-E2_ATPase"/>
    <property type="match status" value="1"/>
</dbReference>
<keyword evidence="7" id="KW-0479">Metal-binding</keyword>
<evidence type="ECO:0000313" key="16">
    <source>
        <dbReference type="Proteomes" id="UP000050454"/>
    </source>
</evidence>
<protein>
    <submittedName>
        <fullName evidence="15">ATPase</fullName>
    </submittedName>
</protein>
<feature type="transmembrane region" description="Helical" evidence="13">
    <location>
        <begin position="176"/>
        <end position="194"/>
    </location>
</feature>
<dbReference type="SUPFAM" id="SSF55008">
    <property type="entry name" value="HMA, heavy metal-associated domain"/>
    <property type="match status" value="1"/>
</dbReference>
<dbReference type="GO" id="GO:0016887">
    <property type="term" value="F:ATP hydrolysis activity"/>
    <property type="evidence" value="ECO:0007669"/>
    <property type="project" value="InterPro"/>
</dbReference>
<dbReference type="GO" id="GO:0005886">
    <property type="term" value="C:plasma membrane"/>
    <property type="evidence" value="ECO:0007669"/>
    <property type="project" value="UniProtKB-SubCell"/>
</dbReference>
<keyword evidence="8" id="KW-0460">Magnesium</keyword>
<dbReference type="STRING" id="1605367.AFM12_00535"/>
<keyword evidence="9" id="KW-1278">Translocase</keyword>
<keyword evidence="11" id="KW-0406">Ion transport</keyword>
<dbReference type="SUPFAM" id="SSF81653">
    <property type="entry name" value="Calcium ATPase, transduction domain A"/>
    <property type="match status" value="1"/>
</dbReference>
<evidence type="ECO:0000256" key="3">
    <source>
        <dbReference type="ARBA" id="ARBA00022448"/>
    </source>
</evidence>
<keyword evidence="3" id="KW-0813">Transport</keyword>
<evidence type="ECO:0000256" key="8">
    <source>
        <dbReference type="ARBA" id="ARBA00022842"/>
    </source>
</evidence>
<feature type="transmembrane region" description="Helical" evidence="13">
    <location>
        <begin position="278"/>
        <end position="296"/>
    </location>
</feature>
<dbReference type="InterPro" id="IPR023299">
    <property type="entry name" value="ATPase_P-typ_cyto_dom_N"/>
</dbReference>
<feature type="transmembrane region" description="Helical" evidence="13">
    <location>
        <begin position="778"/>
        <end position="801"/>
    </location>
</feature>
<dbReference type="InterPro" id="IPR036163">
    <property type="entry name" value="HMA_dom_sf"/>
</dbReference>
<dbReference type="InterPro" id="IPR006121">
    <property type="entry name" value="HMA_dom"/>
</dbReference>
<evidence type="ECO:0000256" key="1">
    <source>
        <dbReference type="ARBA" id="ARBA00004651"/>
    </source>
</evidence>
<evidence type="ECO:0000256" key="2">
    <source>
        <dbReference type="ARBA" id="ARBA00006024"/>
    </source>
</evidence>
<name>A0A0P7BEH1_9BACT</name>
<dbReference type="InterPro" id="IPR023298">
    <property type="entry name" value="ATPase_P-typ_TM_dom_sf"/>
</dbReference>
<dbReference type="GO" id="GO:0055070">
    <property type="term" value="P:copper ion homeostasis"/>
    <property type="evidence" value="ECO:0007669"/>
    <property type="project" value="TreeGrafter"/>
</dbReference>
<dbReference type="SUPFAM" id="SSF56784">
    <property type="entry name" value="HAD-like"/>
    <property type="match status" value="1"/>
</dbReference>
<dbReference type="PATRIC" id="fig|1605367.3.peg.1435"/>
<evidence type="ECO:0000259" key="14">
    <source>
        <dbReference type="PROSITE" id="PS50846"/>
    </source>
</evidence>
<accession>A0A0P7BEH1</accession>
<keyword evidence="6 13" id="KW-0812">Transmembrane</keyword>
<keyword evidence="10 13" id="KW-1133">Transmembrane helix</keyword>
<evidence type="ECO:0000256" key="13">
    <source>
        <dbReference type="SAM" id="Phobius"/>
    </source>
</evidence>
<evidence type="ECO:0000256" key="10">
    <source>
        <dbReference type="ARBA" id="ARBA00022989"/>
    </source>
</evidence>
<feature type="transmembrane region" description="Helical" evidence="13">
    <location>
        <begin position="435"/>
        <end position="453"/>
    </location>
</feature>
<dbReference type="InterPro" id="IPR023214">
    <property type="entry name" value="HAD_sf"/>
</dbReference>
<feature type="transmembrane region" description="Helical" evidence="13">
    <location>
        <begin position="465"/>
        <end position="490"/>
    </location>
</feature>
<dbReference type="GO" id="GO:0043682">
    <property type="term" value="F:P-type divalent copper transporter activity"/>
    <property type="evidence" value="ECO:0007669"/>
    <property type="project" value="TreeGrafter"/>
</dbReference>
<comment type="caution">
    <text evidence="15">The sequence shown here is derived from an EMBL/GenBank/DDBJ whole genome shotgun (WGS) entry which is preliminary data.</text>
</comment>
<dbReference type="SUPFAM" id="SSF81665">
    <property type="entry name" value="Calcium ATPase, transmembrane domain M"/>
    <property type="match status" value="1"/>
</dbReference>
<dbReference type="PRINTS" id="PR00119">
    <property type="entry name" value="CATATPASE"/>
</dbReference>
<evidence type="ECO:0000313" key="15">
    <source>
        <dbReference type="EMBL" id="KPM49170.1"/>
    </source>
</evidence>
<dbReference type="PANTHER" id="PTHR43520">
    <property type="entry name" value="ATP7, ISOFORM B"/>
    <property type="match status" value="1"/>
</dbReference>
<evidence type="ECO:0000256" key="6">
    <source>
        <dbReference type="ARBA" id="ARBA00022692"/>
    </source>
</evidence>
<comment type="similarity">
    <text evidence="2">Belongs to the cation transport ATPase (P-type) (TC 3.A.3) family. Type IB subfamily.</text>
</comment>
<dbReference type="InterPro" id="IPR001757">
    <property type="entry name" value="P_typ_ATPase"/>
</dbReference>
<dbReference type="InterPro" id="IPR021993">
    <property type="entry name" value="ATPase-cat-bd"/>
</dbReference>
<evidence type="ECO:0000256" key="5">
    <source>
        <dbReference type="ARBA" id="ARBA00022553"/>
    </source>
</evidence>
<dbReference type="AlphaFoldDB" id="A0A0P7BEH1"/>
<evidence type="ECO:0000256" key="11">
    <source>
        <dbReference type="ARBA" id="ARBA00023065"/>
    </source>
</evidence>
<comment type="subcellular location">
    <subcellularLocation>
        <location evidence="1">Cell membrane</location>
        <topology evidence="1">Multi-pass membrane protein</topology>
    </subcellularLocation>
</comment>
<dbReference type="PROSITE" id="PS50846">
    <property type="entry name" value="HMA_2"/>
    <property type="match status" value="1"/>
</dbReference>
<dbReference type="InterPro" id="IPR036412">
    <property type="entry name" value="HAD-like_sf"/>
</dbReference>
<feature type="domain" description="HMA" evidence="14">
    <location>
        <begin position="90"/>
        <end position="156"/>
    </location>
</feature>
<dbReference type="InterPro" id="IPR008250">
    <property type="entry name" value="ATPase_P-typ_transduc_dom_A_sf"/>
</dbReference>
<gene>
    <name evidence="15" type="ORF">AFM12_00535</name>
</gene>
<dbReference type="InterPro" id="IPR018303">
    <property type="entry name" value="ATPase_P-typ_P_site"/>
</dbReference>
<dbReference type="Pfam" id="PF00702">
    <property type="entry name" value="Hydrolase"/>
    <property type="match status" value="1"/>
</dbReference>
<organism evidence="15 16">
    <name type="scientific">Jiulongibacter sediminis</name>
    <dbReference type="NCBI Taxonomy" id="1605367"/>
    <lineage>
        <taxon>Bacteria</taxon>
        <taxon>Pseudomonadati</taxon>
        <taxon>Bacteroidota</taxon>
        <taxon>Cytophagia</taxon>
        <taxon>Cytophagales</taxon>
        <taxon>Leadbetterellaceae</taxon>
        <taxon>Jiulongibacter</taxon>
    </lineage>
</organism>
<dbReference type="GO" id="GO:0005507">
    <property type="term" value="F:copper ion binding"/>
    <property type="evidence" value="ECO:0007669"/>
    <property type="project" value="TreeGrafter"/>
</dbReference>
<dbReference type="PRINTS" id="PR00943">
    <property type="entry name" value="CUATPASE"/>
</dbReference>
<feature type="transmembrane region" description="Helical" evidence="13">
    <location>
        <begin position="754"/>
        <end position="772"/>
    </location>
</feature>
<keyword evidence="16" id="KW-1185">Reference proteome</keyword>
<evidence type="ECO:0000256" key="7">
    <source>
        <dbReference type="ARBA" id="ARBA00022723"/>
    </source>
</evidence>
<dbReference type="Gene3D" id="3.30.70.100">
    <property type="match status" value="1"/>
</dbReference>
<evidence type="ECO:0000256" key="12">
    <source>
        <dbReference type="ARBA" id="ARBA00023136"/>
    </source>
</evidence>
<keyword evidence="12 13" id="KW-0472">Membrane</keyword>
<evidence type="ECO:0000256" key="4">
    <source>
        <dbReference type="ARBA" id="ARBA00022475"/>
    </source>
</evidence>
<sequence>MPEVQEAVLCHHCGEECKNEDLIIEDKHFCCVGCKTVFELLQENDLCGYYDLEQHAGVSLKSKNHEGKFDYLQNPDIEAAILDFKSEKLHKVTLFLPAVHCSSCVWLLENFHKIRAGVLHSRLNFIKKELSLTYDPTNVSLKEIVELLATLGYEPLISLENTVAKDQTRTKKSNRLLRQIAVTGFCTGNIMLLSFPEYFKLDLQNDVDAQYQKFFLYLNVILALPVYFYGAADYIKGAWVSLKEVWKRNTTTLSVDIPIALGVTALFIRSLYETLINGAGAYWDSMAGLVFLLLLGKWVQKKTFDYLSFERNYKSYFPLAVEVKNKDHFDYKNVDDLRKGDIIRIHNNELIPADAQLADGKAFIDYSFVTGESEPVSIRNNEVIYAGGRQKGQNIELVVTKEVSKSYLTQLWNQANFKEEKEVANTKLADDFSKYFTYITLAISFLTAIYWAVVNPETAWPAFTAVLMVACPCALTLSMPFTMGTVMGIFGKNKFYVKNQNVIQKLTEIKHIVFDKTGTLTKNNDYRELTYKGESLSEKEQSLFKSLALNSTHPVSKLVASHFDKSEELIFDEISEMEGAGILGYIDSQKVQIGNAHFLGVPQHQLDKEARVYLKIGDTVKGCLKTRPVFREGFEGVIAKLKNSFNLYLLSGDKSTDKAQLSEYLAEDHLHFEQKPEDKLHFIKTLQDSKEPVLMVGDGLNDAGALRQSDLGIALSENTQAFTPASDAILDANKFSELSNFIEFSRKSVNIVKLSFLLSLVYNFICISWAVSGTLSPVVAAIFMPLSSISVVLFAVIITYFSARKSNLLT</sequence>
<proteinExistence type="inferred from homology"/>